<organism evidence="1 2">
    <name type="scientific">Rhodoplanes elegans</name>
    <dbReference type="NCBI Taxonomy" id="29408"/>
    <lineage>
        <taxon>Bacteria</taxon>
        <taxon>Pseudomonadati</taxon>
        <taxon>Pseudomonadota</taxon>
        <taxon>Alphaproteobacteria</taxon>
        <taxon>Hyphomicrobiales</taxon>
        <taxon>Nitrobacteraceae</taxon>
        <taxon>Rhodoplanes</taxon>
    </lineage>
</organism>
<comment type="caution">
    <text evidence="1">The sequence shown here is derived from an EMBL/GenBank/DDBJ whole genome shotgun (WGS) entry which is preliminary data.</text>
</comment>
<dbReference type="AlphaFoldDB" id="A0A327KVZ7"/>
<proteinExistence type="predicted"/>
<name>A0A327KVZ7_9BRAD</name>
<dbReference type="OrthoDB" id="7858662at2"/>
<evidence type="ECO:0000313" key="2">
    <source>
        <dbReference type="Proteomes" id="UP000248863"/>
    </source>
</evidence>
<reference evidence="1 2" key="1">
    <citation type="submission" date="2017-07" db="EMBL/GenBank/DDBJ databases">
        <title>Draft Genome Sequences of Select Purple Nonsulfur Bacteria.</title>
        <authorList>
            <person name="Lasarre B."/>
            <person name="Mckinlay J.B."/>
        </authorList>
    </citation>
    <scope>NUCLEOTIDE SEQUENCE [LARGE SCALE GENOMIC DNA]</scope>
    <source>
        <strain evidence="1 2">DSM 11907</strain>
    </source>
</reference>
<sequence>MSGMDTIIREEARLILLRTLAEEPDGTLNSELLRRRLEHFGVSRTREWVHGELRHLEQLGAVRIVSAESVLVATLTSRGEDHVARRAVLDGVKRPSAPSV</sequence>
<dbReference type="RefSeq" id="WP_111356793.1">
    <property type="nucleotide sequence ID" value="NZ_NHSK01000051.1"/>
</dbReference>
<keyword evidence="2" id="KW-1185">Reference proteome</keyword>
<evidence type="ECO:0000313" key="1">
    <source>
        <dbReference type="EMBL" id="RAI39528.1"/>
    </source>
</evidence>
<protein>
    <submittedName>
        <fullName evidence="1">Uncharacterized protein</fullName>
    </submittedName>
</protein>
<dbReference type="Proteomes" id="UP000248863">
    <property type="component" value="Unassembled WGS sequence"/>
</dbReference>
<accession>A0A327KVZ7</accession>
<dbReference type="EMBL" id="NPEU01000073">
    <property type="protein sequence ID" value="RAI39528.1"/>
    <property type="molecule type" value="Genomic_DNA"/>
</dbReference>
<gene>
    <name evidence="1" type="ORF">CH338_09145</name>
</gene>